<accession>A0AA96UYB2</accession>
<sequence length="46" mass="5349">MSVRVQRFSKLDVWVTTGFYKCCSGCSLLFIGILFIHQDPLHEPIY</sequence>
<keyword evidence="1" id="KW-0812">Transmembrane</keyword>
<evidence type="ECO:0000313" key="3">
    <source>
        <dbReference type="Proteomes" id="UP001302978"/>
    </source>
</evidence>
<keyword evidence="3" id="KW-1185">Reference proteome</keyword>
<keyword evidence="1" id="KW-1133">Transmembrane helix</keyword>
<keyword evidence="1" id="KW-0472">Membrane</keyword>
<protein>
    <submittedName>
        <fullName evidence="2">Uncharacterized protein</fullName>
    </submittedName>
</protein>
<organism evidence="2 3">
    <name type="scientific">Methanimicrococcus hongohii</name>
    <dbReference type="NCBI Taxonomy" id="3028295"/>
    <lineage>
        <taxon>Archaea</taxon>
        <taxon>Methanobacteriati</taxon>
        <taxon>Methanobacteriota</taxon>
        <taxon>Stenosarchaea group</taxon>
        <taxon>Methanomicrobia</taxon>
        <taxon>Methanosarcinales</taxon>
        <taxon>Methanosarcinaceae</taxon>
        <taxon>Methanimicrococcus</taxon>
    </lineage>
</organism>
<dbReference type="AlphaFoldDB" id="A0AA96UYB2"/>
<reference evidence="2 3" key="1">
    <citation type="submission" date="2023-07" db="EMBL/GenBank/DDBJ databases">
        <title>Closed genoem sequence of Methanomicrococcus sp. Hf6.</title>
        <authorList>
            <person name="Poehlein A."/>
            <person name="Protasov E."/>
            <person name="Platt K."/>
            <person name="Reeh H."/>
            <person name="Daniel R."/>
            <person name="Brune A."/>
        </authorList>
    </citation>
    <scope>NUCLEOTIDE SEQUENCE [LARGE SCALE GENOMIC DNA]</scope>
    <source>
        <strain evidence="2 3">Hf6</strain>
    </source>
</reference>
<feature type="transmembrane region" description="Helical" evidence="1">
    <location>
        <begin position="12"/>
        <end position="36"/>
    </location>
</feature>
<gene>
    <name evidence="2" type="ORF">MmiHf6_01290</name>
</gene>
<dbReference type="KEGG" id="mehf:MmiHf6_01290"/>
<proteinExistence type="predicted"/>
<evidence type="ECO:0000256" key="1">
    <source>
        <dbReference type="SAM" id="Phobius"/>
    </source>
</evidence>
<name>A0AA96UYB2_9EURY</name>
<dbReference type="Proteomes" id="UP001302978">
    <property type="component" value="Chromosome"/>
</dbReference>
<evidence type="ECO:0000313" key="2">
    <source>
        <dbReference type="EMBL" id="WNY22844.1"/>
    </source>
</evidence>
<dbReference type="EMBL" id="CP131059">
    <property type="protein sequence ID" value="WNY22844.1"/>
    <property type="molecule type" value="Genomic_DNA"/>
</dbReference>